<dbReference type="Pfam" id="PF22599">
    <property type="entry name" value="SecDF_P1_head"/>
    <property type="match status" value="1"/>
</dbReference>
<feature type="transmembrane region" description="Helical" evidence="9">
    <location>
        <begin position="624"/>
        <end position="643"/>
    </location>
</feature>
<dbReference type="Gene3D" id="3.30.1360.200">
    <property type="match status" value="1"/>
</dbReference>
<feature type="transmembrane region" description="Helical" evidence="9">
    <location>
        <begin position="518"/>
        <end position="542"/>
    </location>
</feature>
<evidence type="ECO:0000256" key="8">
    <source>
        <dbReference type="ARBA" id="ARBA00023136"/>
    </source>
</evidence>
<dbReference type="Proteomes" id="UP001060919">
    <property type="component" value="Chromosome"/>
</dbReference>
<comment type="similarity">
    <text evidence="9">Belongs to the SecD/SecF family. SecD subfamily.</text>
</comment>
<name>A0A915YIR2_9BACT</name>
<evidence type="ECO:0000256" key="10">
    <source>
        <dbReference type="HAMAP-Rule" id="MF_01464"/>
    </source>
</evidence>
<feature type="compositionally biased region" description="Low complexity" evidence="11">
    <location>
        <begin position="293"/>
        <end position="305"/>
    </location>
</feature>
<keyword evidence="8 9" id="KW-0472">Membrane</keyword>
<dbReference type="GO" id="GO:0005886">
    <property type="term" value="C:plasma membrane"/>
    <property type="evidence" value="ECO:0007669"/>
    <property type="project" value="UniProtKB-SubCell"/>
</dbReference>
<feature type="transmembrane region" description="Helical" evidence="9">
    <location>
        <begin position="970"/>
        <end position="988"/>
    </location>
</feature>
<dbReference type="Gene3D" id="3.30.70.3220">
    <property type="match status" value="1"/>
</dbReference>
<evidence type="ECO:0000259" key="13">
    <source>
        <dbReference type="Pfam" id="PF21760"/>
    </source>
</evidence>
<dbReference type="FunFam" id="1.20.1640.10:FF:000004">
    <property type="entry name" value="Protein translocase subunit SecD"/>
    <property type="match status" value="1"/>
</dbReference>
<dbReference type="InterPro" id="IPR048631">
    <property type="entry name" value="SecD_1st"/>
</dbReference>
<dbReference type="InterPro" id="IPR055344">
    <property type="entry name" value="SecD_SecF_C_bact"/>
</dbReference>
<evidence type="ECO:0000259" key="12">
    <source>
        <dbReference type="Pfam" id="PF02355"/>
    </source>
</evidence>
<dbReference type="KEGG" id="aup:AsAng_0044520"/>
<keyword evidence="2 9" id="KW-0813">Transport</keyword>
<comment type="subcellular location">
    <subcellularLocation>
        <location evidence="1 9">Cell membrane</location>
        <topology evidence="1 9">Multi-pass membrane protein</topology>
    </subcellularLocation>
</comment>
<keyword evidence="16" id="KW-1185">Reference proteome</keyword>
<feature type="domain" description="Protein export membrane protein SecD/SecF C-terminal" evidence="12">
    <location>
        <begin position="843"/>
        <end position="1019"/>
    </location>
</feature>
<feature type="region of interest" description="Disordered" evidence="11">
    <location>
        <begin position="278"/>
        <end position="305"/>
    </location>
</feature>
<keyword evidence="5 9" id="KW-0653">Protein transport</keyword>
<dbReference type="RefSeq" id="WP_264788966.1">
    <property type="nucleotide sequence ID" value="NZ_AP026867.1"/>
</dbReference>
<evidence type="ECO:0000256" key="7">
    <source>
        <dbReference type="ARBA" id="ARBA00023010"/>
    </source>
</evidence>
<comment type="similarity">
    <text evidence="10">Belongs to the SecD/SecF family. SecF subfamily.</text>
</comment>
<organism evidence="15 16">
    <name type="scientific">Aureispira anguillae</name>
    <dbReference type="NCBI Taxonomy" id="2864201"/>
    <lineage>
        <taxon>Bacteria</taxon>
        <taxon>Pseudomonadati</taxon>
        <taxon>Bacteroidota</taxon>
        <taxon>Saprospiria</taxon>
        <taxon>Saprospirales</taxon>
        <taxon>Saprospiraceae</taxon>
        <taxon>Aureispira</taxon>
    </lineage>
</organism>
<evidence type="ECO:0000256" key="3">
    <source>
        <dbReference type="ARBA" id="ARBA00022475"/>
    </source>
</evidence>
<evidence type="ECO:0000256" key="5">
    <source>
        <dbReference type="ARBA" id="ARBA00022927"/>
    </source>
</evidence>
<sequence length="1044" mass="112876">MQGKALIKFFTGVALLVVAYQFLLWFPTNSVESNASQYAAAAVAQEADSNIKEERRDSFRNAYLDSVSNKTVFSIPFVKEYNYQELKQQQIAWGLDLQGGMSVVMQVDLKELIIALSGDSRNPEFLKSLDEAKTAQQSAQTDYVTLFGERYAANSDRPLARLFSVSERLKDEVTIESTDAQVLAAIRKIAGETVESTYNLLKQRIDRFGVAQPIVSLDKSTDRITVELPGVRNPKRARKYLQATANLEFWELHQNVDIQNELIALNETLKEQKKLAETLNDTTSAPVEETPETTSDSSDLAGDSTLSDLGDLDNGDLAADSVDMGPLFTLLQPVIARSNADRSGVIGYAELANVPGVEAILKSEDAKKALGGKARSVRFVWDAKSFEGTDGKNYIALYALNTKGRKNSKLSGERVIQSYPTPNPTGRGFAVSLSMDQEGARVWKKMTTDNVGRQVAVVLDNKVYSAPNVNEPIPNGNTSISGGFDNVTEAKDLANILSIGKLPAKPEIIEEAVVGPSLGAATVSAGIWSLVGGFVLVLLYMLGYYAMAGVIAVIALFLNVFFIFGSLASFGTVLTLPGIAGIVLTIGMAVDANVIIFERIREELRGGEGWKEAITKGFSHSYSAILDANITTLIVAGILYNFGLGPIKGFATVLIIGVVCSVFSAVLIGRMLFDSYMEKNKEVTVWANWSKNVLANPGINFVSKRKMAYAISGVVLTLGIISIVSTGFELGVDLQGGRSYTVQFAGDVDVTAFKKEIETSFATVGLDEENVNKTVVREFSKSTQAKITTSFLQKNTEINADSIILFKVYEAAKAYSSNDISYANFAAGEPVEGGAAGAFYLSASSKVGPTIADDIRNSAGWAAGLSLIFIFLYIFLRFNRWQYSAGALAALVHDVLFVLSIFSIFKGILPFSLEIDQAFIAAILTVIGYSINDTVVVFDRIREVGRDMQDKASFEEIVNIAVNNTISRTCITSLTTLLVVLILFLFGGSGISGFAFALLIGILVGTYSSIFIATPVVVDTTGNSNIFDAPVVEEVVAEEDAPEA</sequence>
<dbReference type="Pfam" id="PF21760">
    <property type="entry name" value="SecD_1st"/>
    <property type="match status" value="1"/>
</dbReference>
<dbReference type="GO" id="GO:0043952">
    <property type="term" value="P:protein transport by the Sec complex"/>
    <property type="evidence" value="ECO:0007669"/>
    <property type="project" value="UniProtKB-UniRule"/>
</dbReference>
<evidence type="ECO:0000313" key="16">
    <source>
        <dbReference type="Proteomes" id="UP001060919"/>
    </source>
</evidence>
<dbReference type="GO" id="GO:0006605">
    <property type="term" value="P:protein targeting"/>
    <property type="evidence" value="ECO:0007669"/>
    <property type="project" value="UniProtKB-UniRule"/>
</dbReference>
<comment type="subunit">
    <text evidence="10">Forms a complex with SecD. Part of the essential Sec protein translocation apparatus which comprises SecA, SecYEG and auxiliary proteins SecDF. Other proteins may also be involved.</text>
</comment>
<dbReference type="InterPro" id="IPR054384">
    <property type="entry name" value="SecDF_P1_head"/>
</dbReference>
<dbReference type="InterPro" id="IPR022813">
    <property type="entry name" value="SecD/SecF_arch_bac"/>
</dbReference>
<comment type="subunit">
    <text evidence="9">Forms a complex with SecF. Part of the essential Sec protein translocation apparatus which comprises SecA, SecYEG and auxiliary proteins SecDF. Other proteins may also be involved.</text>
</comment>
<dbReference type="NCBIfam" id="TIGR01129">
    <property type="entry name" value="secD"/>
    <property type="match status" value="1"/>
</dbReference>
<dbReference type="InterPro" id="IPR005791">
    <property type="entry name" value="SecD"/>
</dbReference>
<feature type="domain" description="Protein translocase subunit SecDF P1" evidence="13">
    <location>
        <begin position="195"/>
        <end position="252"/>
    </location>
</feature>
<reference evidence="15" key="1">
    <citation type="submission" date="2022-09" db="EMBL/GenBank/DDBJ databases">
        <title>Aureispira anguillicida sp. nov., isolated from Leptocephalus of Japanese eel Anguilla japonica.</title>
        <authorList>
            <person name="Yuasa K."/>
            <person name="Mekata T."/>
            <person name="Ikunari K."/>
        </authorList>
    </citation>
    <scope>NUCLEOTIDE SEQUENCE</scope>
    <source>
        <strain evidence="15">EL160426</strain>
    </source>
</reference>
<protein>
    <recommendedName>
        <fullName evidence="9 10">Multifunctional fusion protein</fullName>
    </recommendedName>
    <domain>
        <recommendedName>
            <fullName evidence="9">Protein translocase subunit SecD</fullName>
        </recommendedName>
    </domain>
    <domain>
        <recommendedName>
            <fullName evidence="10">Protein-export membrane protein SecF</fullName>
        </recommendedName>
    </domain>
</protein>
<dbReference type="HAMAP" id="MF_01464_B">
    <property type="entry name" value="SecF_B"/>
    <property type="match status" value="1"/>
</dbReference>
<evidence type="ECO:0000256" key="1">
    <source>
        <dbReference type="ARBA" id="ARBA00004651"/>
    </source>
</evidence>
<dbReference type="PRINTS" id="PR01755">
    <property type="entry name" value="SECFTRNLCASE"/>
</dbReference>
<dbReference type="Pfam" id="PF02355">
    <property type="entry name" value="SecD_SecF_C"/>
    <property type="match status" value="2"/>
</dbReference>
<feature type="transmembrane region" description="Helical" evidence="9">
    <location>
        <begin position="576"/>
        <end position="597"/>
    </location>
</feature>
<feature type="domain" description="SecDF P1 head subdomain" evidence="14">
    <location>
        <begin position="406"/>
        <end position="504"/>
    </location>
</feature>
<feature type="transmembrane region" description="Helical" evidence="9">
    <location>
        <begin position="649"/>
        <end position="673"/>
    </location>
</feature>
<dbReference type="NCBIfam" id="NF009585">
    <property type="entry name" value="PRK13024.1-5"/>
    <property type="match status" value="1"/>
</dbReference>
<dbReference type="GO" id="GO:0015450">
    <property type="term" value="F:protein-transporting ATPase activity"/>
    <property type="evidence" value="ECO:0007669"/>
    <property type="project" value="InterPro"/>
</dbReference>
<feature type="transmembrane region" description="Helical" evidence="9">
    <location>
        <begin position="917"/>
        <end position="938"/>
    </location>
</feature>
<dbReference type="PANTHER" id="PTHR30081:SF1">
    <property type="entry name" value="PROTEIN TRANSLOCASE SUBUNIT SECD"/>
    <property type="match status" value="1"/>
</dbReference>
<dbReference type="GO" id="GO:0065002">
    <property type="term" value="P:intracellular protein transmembrane transport"/>
    <property type="evidence" value="ECO:0007669"/>
    <property type="project" value="UniProtKB-UniRule"/>
</dbReference>
<feature type="transmembrane region" description="Helical" evidence="9">
    <location>
        <begin position="858"/>
        <end position="876"/>
    </location>
</feature>
<keyword evidence="4 9" id="KW-0812">Transmembrane</keyword>
<dbReference type="InterPro" id="IPR022645">
    <property type="entry name" value="SecD/SecF_bac"/>
</dbReference>
<feature type="transmembrane region" description="Helical" evidence="9">
    <location>
        <begin position="883"/>
        <end position="905"/>
    </location>
</feature>
<evidence type="ECO:0000256" key="6">
    <source>
        <dbReference type="ARBA" id="ARBA00022989"/>
    </source>
</evidence>
<gene>
    <name evidence="10" type="primary">secF</name>
    <name evidence="9" type="synonym">secD</name>
    <name evidence="15" type="ORF">AsAng_0044520</name>
</gene>
<keyword evidence="6 9" id="KW-1133">Transmembrane helix</keyword>
<evidence type="ECO:0000313" key="15">
    <source>
        <dbReference type="EMBL" id="BDS13711.1"/>
    </source>
</evidence>
<keyword evidence="7 9" id="KW-0811">Translocation</keyword>
<evidence type="ECO:0000256" key="4">
    <source>
        <dbReference type="ARBA" id="ARBA00022692"/>
    </source>
</evidence>
<dbReference type="EMBL" id="AP026867">
    <property type="protein sequence ID" value="BDS13711.1"/>
    <property type="molecule type" value="Genomic_DNA"/>
</dbReference>
<evidence type="ECO:0000259" key="14">
    <source>
        <dbReference type="Pfam" id="PF22599"/>
    </source>
</evidence>
<comment type="caution">
    <text evidence="9">Lacks conserved residue(s) required for the propagation of feature annotation.</text>
</comment>
<dbReference type="Pfam" id="PF07549">
    <property type="entry name" value="Sec_GG"/>
    <property type="match status" value="2"/>
</dbReference>
<dbReference type="AlphaFoldDB" id="A0A915YIR2"/>
<accession>A0A915YIR2</accession>
<feature type="domain" description="Protein export membrane protein SecD/SecF C-terminal" evidence="12">
    <location>
        <begin position="505"/>
        <end position="674"/>
    </location>
</feature>
<feature type="transmembrane region" description="Helical" evidence="9">
    <location>
        <begin position="994"/>
        <end position="1018"/>
    </location>
</feature>
<dbReference type="HAMAP" id="MF_01463_B">
    <property type="entry name" value="SecD_B"/>
    <property type="match status" value="1"/>
</dbReference>
<evidence type="ECO:0000256" key="11">
    <source>
        <dbReference type="SAM" id="MobiDB-lite"/>
    </source>
</evidence>
<dbReference type="InterPro" id="IPR005665">
    <property type="entry name" value="SecF_bac"/>
</dbReference>
<evidence type="ECO:0000256" key="9">
    <source>
        <dbReference type="HAMAP-Rule" id="MF_01463"/>
    </source>
</evidence>
<dbReference type="PANTHER" id="PTHR30081">
    <property type="entry name" value="PROTEIN-EXPORT MEMBRANE PROTEIN SEC"/>
    <property type="match status" value="1"/>
</dbReference>
<dbReference type="InterPro" id="IPR022646">
    <property type="entry name" value="SecD/SecF_CS"/>
</dbReference>
<proteinExistence type="inferred from homology"/>
<feature type="transmembrane region" description="Helical" evidence="9">
    <location>
        <begin position="707"/>
        <end position="728"/>
    </location>
</feature>
<feature type="transmembrane region" description="Helical" evidence="9">
    <location>
        <begin position="7"/>
        <end position="26"/>
    </location>
</feature>
<dbReference type="InterPro" id="IPR048634">
    <property type="entry name" value="SecD_SecF_C"/>
</dbReference>
<dbReference type="NCBIfam" id="TIGR00916">
    <property type="entry name" value="2A0604s01"/>
    <property type="match status" value="2"/>
</dbReference>
<feature type="transmembrane region" description="Helical" evidence="9">
    <location>
        <begin position="549"/>
        <end position="570"/>
    </location>
</feature>
<dbReference type="NCBIfam" id="TIGR00966">
    <property type="entry name" value="transloc_SecF"/>
    <property type="match status" value="1"/>
</dbReference>
<comment type="function">
    <text evidence="9">Part of the Sec protein translocase complex. Interacts with the SecYEG preprotein conducting channel. SecDF uses the proton motive force (PMF) to complete protein translocation after the ATP-dependent function of SecA.</text>
</comment>
<keyword evidence="3 9" id="KW-1003">Cell membrane</keyword>
<dbReference type="Gene3D" id="1.20.1640.10">
    <property type="entry name" value="Multidrug efflux transporter AcrB transmembrane domain"/>
    <property type="match status" value="2"/>
</dbReference>
<evidence type="ECO:0000256" key="2">
    <source>
        <dbReference type="ARBA" id="ARBA00022448"/>
    </source>
</evidence>
<dbReference type="SUPFAM" id="SSF82866">
    <property type="entry name" value="Multidrug efflux transporter AcrB transmembrane domain"/>
    <property type="match status" value="2"/>
</dbReference>